<accession>A0A914V035</accession>
<protein>
    <submittedName>
        <fullName evidence="3">Uncharacterized protein</fullName>
    </submittedName>
</protein>
<organism evidence="2 3">
    <name type="scientific">Plectus sambesii</name>
    <dbReference type="NCBI Taxonomy" id="2011161"/>
    <lineage>
        <taxon>Eukaryota</taxon>
        <taxon>Metazoa</taxon>
        <taxon>Ecdysozoa</taxon>
        <taxon>Nematoda</taxon>
        <taxon>Chromadorea</taxon>
        <taxon>Plectida</taxon>
        <taxon>Plectina</taxon>
        <taxon>Plectoidea</taxon>
        <taxon>Plectidae</taxon>
        <taxon>Plectus</taxon>
    </lineage>
</organism>
<keyword evidence="1" id="KW-0732">Signal</keyword>
<dbReference type="SUPFAM" id="SSF57302">
    <property type="entry name" value="Snake toxin-like"/>
    <property type="match status" value="2"/>
</dbReference>
<dbReference type="WBParaSite" id="PSAMB.scaffold140size73394.g2555.t1">
    <property type="protein sequence ID" value="PSAMB.scaffold140size73394.g2555.t1"/>
    <property type="gene ID" value="PSAMB.scaffold140size73394.g2555"/>
</dbReference>
<evidence type="ECO:0000256" key="1">
    <source>
        <dbReference type="SAM" id="SignalP"/>
    </source>
</evidence>
<dbReference type="AlphaFoldDB" id="A0A914V035"/>
<dbReference type="PANTHER" id="PTHR34721">
    <property type="entry name" value="PROTEIN CBG09734"/>
    <property type="match status" value="1"/>
</dbReference>
<dbReference type="Proteomes" id="UP000887566">
    <property type="component" value="Unplaced"/>
</dbReference>
<dbReference type="CDD" id="cd00117">
    <property type="entry name" value="TFP"/>
    <property type="match status" value="1"/>
</dbReference>
<reference evidence="3" key="1">
    <citation type="submission" date="2022-11" db="UniProtKB">
        <authorList>
            <consortium name="WormBaseParasite"/>
        </authorList>
    </citation>
    <scope>IDENTIFICATION</scope>
</reference>
<evidence type="ECO:0000313" key="2">
    <source>
        <dbReference type="Proteomes" id="UP000887566"/>
    </source>
</evidence>
<dbReference type="InterPro" id="IPR045860">
    <property type="entry name" value="Snake_toxin-like_sf"/>
</dbReference>
<sequence length="193" mass="20727">MIQYSLFFTLLFLIDQTTCLQCNKGSNYAIKPTTCRGNATLCSTITTVDKYQATSIERNCDYDGYCSQWAVGINQCKTEPGGSTICCCNSDLCNDKPAKPSPNKCWSGSNNNKKSVACSSGFCSKIVLAKGSTMYECDTNESCPALGNTCSPSRSDGMTVCCCTTDLCNHSPKSAVIRMALLLTCLASVVLSH</sequence>
<evidence type="ECO:0000313" key="3">
    <source>
        <dbReference type="WBParaSite" id="PSAMB.scaffold140size73394.g2555.t1"/>
    </source>
</evidence>
<feature type="chain" id="PRO_5038069411" evidence="1">
    <location>
        <begin position="20"/>
        <end position="193"/>
    </location>
</feature>
<feature type="signal peptide" evidence="1">
    <location>
        <begin position="1"/>
        <end position="19"/>
    </location>
</feature>
<keyword evidence="2" id="KW-1185">Reference proteome</keyword>
<name>A0A914V035_9BILA</name>
<dbReference type="PANTHER" id="PTHR34721:SF3">
    <property type="entry name" value="ACTIVIN_RECP DOMAIN-CONTAINING PROTEIN-RELATED"/>
    <property type="match status" value="1"/>
</dbReference>
<proteinExistence type="predicted"/>